<keyword evidence="5" id="KW-1185">Reference proteome</keyword>
<dbReference type="PANTHER" id="PTHR11102:SF147">
    <property type="entry name" value="SEL1L ADAPTOR SUBUNIT OF ERAD E3 UBIQUITIN LIGASE"/>
    <property type="match status" value="1"/>
</dbReference>
<dbReference type="GO" id="GO:0036503">
    <property type="term" value="P:ERAD pathway"/>
    <property type="evidence" value="ECO:0007669"/>
    <property type="project" value="TreeGrafter"/>
</dbReference>
<evidence type="ECO:0000313" key="5">
    <source>
        <dbReference type="Proteomes" id="UP000604046"/>
    </source>
</evidence>
<proteinExistence type="inferred from homology"/>
<evidence type="ECO:0000256" key="2">
    <source>
        <dbReference type="SAM" id="Coils"/>
    </source>
</evidence>
<dbReference type="InterPro" id="IPR011990">
    <property type="entry name" value="TPR-like_helical_dom_sf"/>
</dbReference>
<protein>
    <submittedName>
        <fullName evidence="4">Sel1l2 protein</fullName>
    </submittedName>
</protein>
<dbReference type="Gene3D" id="1.25.40.10">
    <property type="entry name" value="Tetratricopeptide repeat domain"/>
    <property type="match status" value="1"/>
</dbReference>
<dbReference type="OrthoDB" id="272077at2759"/>
<feature type="compositionally biased region" description="Basic and acidic residues" evidence="3">
    <location>
        <begin position="1475"/>
        <end position="1486"/>
    </location>
</feature>
<accession>A0A812SF83</accession>
<feature type="region of interest" description="Disordered" evidence="3">
    <location>
        <begin position="1288"/>
        <end position="1332"/>
    </location>
</feature>
<dbReference type="InterPro" id="IPR050767">
    <property type="entry name" value="Sel1_AlgK"/>
</dbReference>
<evidence type="ECO:0000256" key="1">
    <source>
        <dbReference type="ARBA" id="ARBA00038101"/>
    </source>
</evidence>
<gene>
    <name evidence="4" type="primary">Sel1l2</name>
    <name evidence="4" type="ORF">SNAT2548_LOCUS26827</name>
</gene>
<feature type="compositionally biased region" description="Gly residues" evidence="3">
    <location>
        <begin position="1487"/>
        <end position="1500"/>
    </location>
</feature>
<dbReference type="GO" id="GO:0005789">
    <property type="term" value="C:endoplasmic reticulum membrane"/>
    <property type="evidence" value="ECO:0007669"/>
    <property type="project" value="TreeGrafter"/>
</dbReference>
<name>A0A812SF83_9DINO</name>
<dbReference type="Proteomes" id="UP000604046">
    <property type="component" value="Unassembled WGS sequence"/>
</dbReference>
<dbReference type="SUPFAM" id="SSF81901">
    <property type="entry name" value="HCP-like"/>
    <property type="match status" value="1"/>
</dbReference>
<keyword evidence="2" id="KW-0175">Coiled coil</keyword>
<evidence type="ECO:0000313" key="4">
    <source>
        <dbReference type="EMBL" id="CAE7477610.1"/>
    </source>
</evidence>
<dbReference type="PANTHER" id="PTHR11102">
    <property type="entry name" value="SEL-1-LIKE PROTEIN"/>
    <property type="match status" value="1"/>
</dbReference>
<feature type="compositionally biased region" description="Low complexity" evidence="3">
    <location>
        <begin position="1308"/>
        <end position="1322"/>
    </location>
</feature>
<dbReference type="SMART" id="SM00671">
    <property type="entry name" value="SEL1"/>
    <property type="match status" value="3"/>
</dbReference>
<comment type="caution">
    <text evidence="4">The sequence shown here is derived from an EMBL/GenBank/DDBJ whole genome shotgun (WGS) entry which is preliminary data.</text>
</comment>
<feature type="coiled-coil region" evidence="2">
    <location>
        <begin position="21"/>
        <end position="48"/>
    </location>
</feature>
<feature type="region of interest" description="Disordered" evidence="3">
    <location>
        <begin position="1461"/>
        <end position="1506"/>
    </location>
</feature>
<reference evidence="4" key="1">
    <citation type="submission" date="2021-02" db="EMBL/GenBank/DDBJ databases">
        <authorList>
            <person name="Dougan E. K."/>
            <person name="Rhodes N."/>
            <person name="Thang M."/>
            <person name="Chan C."/>
        </authorList>
    </citation>
    <scope>NUCLEOTIDE SEQUENCE</scope>
</reference>
<dbReference type="EMBL" id="CAJNDS010002444">
    <property type="protein sequence ID" value="CAE7477610.1"/>
    <property type="molecule type" value="Genomic_DNA"/>
</dbReference>
<evidence type="ECO:0000256" key="3">
    <source>
        <dbReference type="SAM" id="MobiDB-lite"/>
    </source>
</evidence>
<organism evidence="4 5">
    <name type="scientific">Symbiodinium natans</name>
    <dbReference type="NCBI Taxonomy" id="878477"/>
    <lineage>
        <taxon>Eukaryota</taxon>
        <taxon>Sar</taxon>
        <taxon>Alveolata</taxon>
        <taxon>Dinophyceae</taxon>
        <taxon>Suessiales</taxon>
        <taxon>Symbiodiniaceae</taxon>
        <taxon>Symbiodinium</taxon>
    </lineage>
</organism>
<dbReference type="InterPro" id="IPR006597">
    <property type="entry name" value="Sel1-like"/>
</dbReference>
<comment type="similarity">
    <text evidence="1">Belongs to the sel-1 family.</text>
</comment>
<sequence>MGHFAYRLNNEVLVVPPEDTVDSVAKKLEDKQQQLEDWQQAVGEARSKHYFLWLGRELNYYTVRELCFLTDQLPEIGNDQAWKKIWMSWVMRGLARLWLLAFCCGVARAVENCEVLQGRVESSLLGSNQSWADAITAVAKGASMGCGRCFFYLGALLALSEPEVSRFAHFKVSAEGGIQFQWTEGLSEPVTSTETEILDRPLLAYYIGAEKRDALSTLALSNYMLKGMTLGGTEKWWQGTSDEADVPSISRLPRGRHARNSTLCPLTLRALEVVAERAASNEDKGLDASALNFYVRNATEGRRAQKELYDWMSARSRDGWVPAKNALALFQLHGDEDVGVAQNTSQAATLLESAARDGSAEASWTSLLWHARNGNASGILHHARRVRDSRAPQRQKVMAQHYLHLHGADANATLAGVYLLAAADLGDPNAQQMVGHAYAGLRLPELSKAEIPGAPSEGRALKYYALAARQGRPVSAVNAVALTLRRSRGDGHGCQFAASTLQRVALSFHPDVLFLHTDARWHVLENRQEGALVRYALLSELGSTSAHANAADLWVRGHSGDGRFRCWRSKGPGVAQDCELDYRRRAAASGDVDAMLQVASSHLSRGEAAQAYEWTLQASVAGSSQANFSLAYLKQHGLGTEQDLSGACATYCAFLDLDTEPLLVRGMALMQLGKPLMIVFLARLGKRCVDLRAEPEVTRKKIISSLKGNLGLLRASSSDADKEVKLLNDVGQLLNELFEGVAPQLRPLQGLTEVKQQLQGDLLIRSMQNREQGVPIFVCCADEACKVTELVLSIYTRRERVPEAEELLLCSSHTTLEEIELLLRRFFHARKHQREDRLYCVGNVHLLPYVTQCGTVEALRKMEEQFGFEHASALVFASGMPNQMLMNALNRHNLAVSILHKDLLKNAVEMVGKDTIIQEMREFRDGRKNEVRSWKVLGMLPGSNSMSIVSLFLHMLMHNANVGSKMPQLAALRLFVSLDREVRKKILQIMVIEDEEVTRYLEFLGIKSLEDVDMISELASLIETRPEVFGDDDLALYALSSFLVRFQRIFLVKEPESVSKCARRKLRIGGPKDLEVPVGAVHAAVFTVDYTERSVSFGWNLKHRFWEVFEVRLVLLYMGARLVVGRLRQVLPLLHKMVLLYMEVYMVVLLLHDLDEPEVMDWDPQEGDNSGLMQHELVMRRINEARQLEDAQGEVDVALVEMREHLERHGAEGVLPELRWGVRQWVEEEKRGARFMLQILRRIEVEVLGCGGVELPRERRPRDIMGETRAVTWARQFRERLGRIARREAQISAPRRAGRSRSPRRSTGEAATSSGATSSGTTRTDLVDGGLENGAPVEHGVLAVANGMMAIEDGMLAVEDGMLAVADATLDTAGEGEIGVEEVASRGGDGEDDNSDSDATVLMVMPLPGLWTMSLPRATSSSSPRTMSSWTMTLASSRPISSWGAGGEVGEVGGGKPEEVASLRTTMGGGGGGENHGEDRADEECRPGGGDGKGDGMGGGDRGRVLPVRLGVDYECEEGEEE</sequence>